<keyword evidence="12" id="KW-1185">Reference proteome</keyword>
<dbReference type="InterPro" id="IPR009075">
    <property type="entry name" value="AcylCo_DH/oxidase_C"/>
</dbReference>
<keyword evidence="5 6" id="KW-0560">Oxidoreductase</keyword>
<feature type="compositionally biased region" description="Basic and acidic residues" evidence="7">
    <location>
        <begin position="374"/>
        <end position="391"/>
    </location>
</feature>
<dbReference type="InterPro" id="IPR036250">
    <property type="entry name" value="AcylCo_DH-like_C"/>
</dbReference>
<dbReference type="InParanoid" id="A0A1I5PJM5"/>
<proteinExistence type="inferred from homology"/>
<keyword evidence="3 6" id="KW-0285">Flavoprotein</keyword>
<dbReference type="STRING" id="1993.SAMN04489713_113166"/>
<dbReference type="SUPFAM" id="SSF56645">
    <property type="entry name" value="Acyl-CoA dehydrogenase NM domain-like"/>
    <property type="match status" value="1"/>
</dbReference>
<reference evidence="11 12" key="1">
    <citation type="submission" date="2016-10" db="EMBL/GenBank/DDBJ databases">
        <authorList>
            <person name="de Groot N.N."/>
        </authorList>
    </citation>
    <scope>NUCLEOTIDE SEQUENCE [LARGE SCALE GENOMIC DNA]</scope>
    <source>
        <strain evidence="11 12">DSM 43067</strain>
    </source>
</reference>
<evidence type="ECO:0000256" key="1">
    <source>
        <dbReference type="ARBA" id="ARBA00001974"/>
    </source>
</evidence>
<evidence type="ECO:0000256" key="4">
    <source>
        <dbReference type="ARBA" id="ARBA00022827"/>
    </source>
</evidence>
<dbReference type="Proteomes" id="UP000183413">
    <property type="component" value="Unassembled WGS sequence"/>
</dbReference>
<feature type="domain" description="Acyl-CoA oxidase/dehydrogenase middle" evidence="9">
    <location>
        <begin position="111"/>
        <end position="204"/>
    </location>
</feature>
<dbReference type="InterPro" id="IPR009100">
    <property type="entry name" value="AcylCoA_DH/oxidase_NM_dom_sf"/>
</dbReference>
<dbReference type="Gene3D" id="2.40.110.10">
    <property type="entry name" value="Butyryl-CoA Dehydrogenase, subunit A, domain 2"/>
    <property type="match status" value="1"/>
</dbReference>
<comment type="similarity">
    <text evidence="2 6">Belongs to the acyl-CoA dehydrogenase family.</text>
</comment>
<dbReference type="GO" id="GO:0005886">
    <property type="term" value="C:plasma membrane"/>
    <property type="evidence" value="ECO:0007669"/>
    <property type="project" value="TreeGrafter"/>
</dbReference>
<dbReference type="Pfam" id="PF02771">
    <property type="entry name" value="Acyl-CoA_dh_N"/>
    <property type="match status" value="1"/>
</dbReference>
<organism evidence="11 12">
    <name type="scientific">Actinomadura madurae</name>
    <dbReference type="NCBI Taxonomy" id="1993"/>
    <lineage>
        <taxon>Bacteria</taxon>
        <taxon>Bacillati</taxon>
        <taxon>Actinomycetota</taxon>
        <taxon>Actinomycetes</taxon>
        <taxon>Streptosporangiales</taxon>
        <taxon>Thermomonosporaceae</taxon>
        <taxon>Actinomadura</taxon>
    </lineage>
</organism>
<evidence type="ECO:0000256" key="3">
    <source>
        <dbReference type="ARBA" id="ARBA00022630"/>
    </source>
</evidence>
<evidence type="ECO:0000259" key="9">
    <source>
        <dbReference type="Pfam" id="PF02770"/>
    </source>
</evidence>
<dbReference type="SUPFAM" id="SSF47203">
    <property type="entry name" value="Acyl-CoA dehydrogenase C-terminal domain-like"/>
    <property type="match status" value="1"/>
</dbReference>
<dbReference type="AlphaFoldDB" id="A0A1I5PJM5"/>
<dbReference type="InterPro" id="IPR013786">
    <property type="entry name" value="AcylCoA_DH/ox_N"/>
</dbReference>
<name>A0A1I5PJM5_9ACTN</name>
<dbReference type="FunFam" id="2.40.110.10:FF:000011">
    <property type="entry name" value="Acyl-CoA dehydrogenase FadE34"/>
    <property type="match status" value="1"/>
</dbReference>
<dbReference type="InterPro" id="IPR037069">
    <property type="entry name" value="AcylCoA_DH/ox_N_sf"/>
</dbReference>
<comment type="cofactor">
    <cofactor evidence="1 6">
        <name>FAD</name>
        <dbReference type="ChEBI" id="CHEBI:57692"/>
    </cofactor>
</comment>
<dbReference type="Pfam" id="PF02770">
    <property type="entry name" value="Acyl-CoA_dh_M"/>
    <property type="match status" value="1"/>
</dbReference>
<evidence type="ECO:0000256" key="6">
    <source>
        <dbReference type="RuleBase" id="RU362125"/>
    </source>
</evidence>
<evidence type="ECO:0000313" key="12">
    <source>
        <dbReference type="Proteomes" id="UP000183413"/>
    </source>
</evidence>
<feature type="domain" description="Acyl-CoA dehydrogenase/oxidase N-terminal" evidence="10">
    <location>
        <begin position="31"/>
        <end position="107"/>
    </location>
</feature>
<dbReference type="EMBL" id="FOVH01000013">
    <property type="protein sequence ID" value="SFP34294.1"/>
    <property type="molecule type" value="Genomic_DNA"/>
</dbReference>
<dbReference type="Pfam" id="PF00441">
    <property type="entry name" value="Acyl-CoA_dh_1"/>
    <property type="match status" value="1"/>
</dbReference>
<feature type="domain" description="Acyl-CoA dehydrogenase/oxidase C-terminal" evidence="8">
    <location>
        <begin position="217"/>
        <end position="368"/>
    </location>
</feature>
<evidence type="ECO:0000259" key="10">
    <source>
        <dbReference type="Pfam" id="PF02771"/>
    </source>
</evidence>
<dbReference type="eggNOG" id="COG1960">
    <property type="taxonomic scope" value="Bacteria"/>
</dbReference>
<dbReference type="GO" id="GO:0050660">
    <property type="term" value="F:flavin adenine dinucleotide binding"/>
    <property type="evidence" value="ECO:0007669"/>
    <property type="project" value="InterPro"/>
</dbReference>
<dbReference type="InterPro" id="IPR052161">
    <property type="entry name" value="Mycobact_Acyl-CoA_DH"/>
</dbReference>
<dbReference type="InterPro" id="IPR006091">
    <property type="entry name" value="Acyl-CoA_Oxase/DH_mid-dom"/>
</dbReference>
<dbReference type="InterPro" id="IPR046373">
    <property type="entry name" value="Acyl-CoA_Oxase/DH_mid-dom_sf"/>
</dbReference>
<dbReference type="GO" id="GO:0016627">
    <property type="term" value="F:oxidoreductase activity, acting on the CH-CH group of donors"/>
    <property type="evidence" value="ECO:0007669"/>
    <property type="project" value="InterPro"/>
</dbReference>
<dbReference type="PANTHER" id="PTHR43292">
    <property type="entry name" value="ACYL-COA DEHYDROGENASE"/>
    <property type="match status" value="1"/>
</dbReference>
<evidence type="ECO:0000259" key="8">
    <source>
        <dbReference type="Pfam" id="PF00441"/>
    </source>
</evidence>
<feature type="region of interest" description="Disordered" evidence="7">
    <location>
        <begin position="370"/>
        <end position="391"/>
    </location>
</feature>
<evidence type="ECO:0000256" key="5">
    <source>
        <dbReference type="ARBA" id="ARBA00023002"/>
    </source>
</evidence>
<dbReference type="RefSeq" id="WP_075023274.1">
    <property type="nucleotide sequence ID" value="NZ_FOVH01000013.1"/>
</dbReference>
<dbReference type="Gene3D" id="1.10.540.10">
    <property type="entry name" value="Acyl-CoA dehydrogenase/oxidase, N-terminal domain"/>
    <property type="match status" value="1"/>
</dbReference>
<dbReference type="OrthoDB" id="3778631at2"/>
<protein>
    <submittedName>
        <fullName evidence="11">Acyl-CoA dehydrogenase, N-terminal domain</fullName>
    </submittedName>
</protein>
<dbReference type="PANTHER" id="PTHR43292:SF4">
    <property type="entry name" value="ACYL-COA DEHYDROGENASE FADE34"/>
    <property type="match status" value="1"/>
</dbReference>
<gene>
    <name evidence="11" type="ORF">SAMN04489713_113166</name>
</gene>
<evidence type="ECO:0000256" key="2">
    <source>
        <dbReference type="ARBA" id="ARBA00009347"/>
    </source>
</evidence>
<evidence type="ECO:0000313" key="11">
    <source>
        <dbReference type="EMBL" id="SFP34294.1"/>
    </source>
</evidence>
<keyword evidence="4 6" id="KW-0274">FAD</keyword>
<sequence length="391" mass="42124">MTEDFSARAAAWLAEHAPREPVTGVTEARLFQAELHGAGFAGIAWPTEHGGQGLTQVEQRTFDELARDYALPARPFLIGLGMVGPTLLDLGTAEQKRRFLRPILRGDEIWCQLFSEPDAGSDVAGLTTRARRDGDGWLLHGQKVWTSRAEYAEWGAVLARTDPDVPKHRGITMFVVDMGSPGVQVRPLRDMTGTVRFNEVFFDGVRLPAGAVVGAVGEGWDAAVRMLGHERITISDLRLPRDHPASHTALAALARARGVADDRHVRRRLAEVYRAERLAELLAARLGEEARAGRPIGPRGSAGKLAAGRLARLSADAIADIAGHTGLAWEPEDGAAARLAAALLDAPSARIAGGTDEIQRQIIGDRVLGLPREPATDRDVPFSESRARGTA</sequence>
<accession>A0A1I5PJM5</accession>
<dbReference type="Gene3D" id="1.20.140.10">
    <property type="entry name" value="Butyryl-CoA Dehydrogenase, subunit A, domain 3"/>
    <property type="match status" value="1"/>
</dbReference>
<evidence type="ECO:0000256" key="7">
    <source>
        <dbReference type="SAM" id="MobiDB-lite"/>
    </source>
</evidence>